<keyword evidence="13" id="KW-1185">Reference proteome</keyword>
<feature type="domain" description="EF-hand" evidence="10">
    <location>
        <begin position="88"/>
        <end position="123"/>
    </location>
</feature>
<evidence type="ECO:0000313" key="12">
    <source>
        <dbReference type="EMBL" id="KAK1799502.1"/>
    </source>
</evidence>
<dbReference type="InterPro" id="IPR002048">
    <property type="entry name" value="EF_hand_dom"/>
</dbReference>
<dbReference type="PROSITE" id="PS00018">
    <property type="entry name" value="EF_HAND_1"/>
    <property type="match status" value="2"/>
</dbReference>
<dbReference type="InterPro" id="IPR011992">
    <property type="entry name" value="EF-hand-dom_pair"/>
</dbReference>
<proteinExistence type="inferred from homology"/>
<evidence type="ECO:0000256" key="1">
    <source>
        <dbReference type="ARBA" id="ARBA00022723"/>
    </source>
</evidence>
<sequence length="402" mass="45741">MNSITVTSGILCVPEFKAAFEVFVQDAEDGCISTKELGKVMRMLGQNPTPEDLQEMIDEVDEDGSGTVDFDEFLVMMVRCMKDDSKAKSEEELSNIFRMFDKNRDGYIDIEELQAMLKSTGETTSEEEVEELMKDGDKNNDGKIDYDETDRGRQWAGREDEETQQNMTNAEGRPEAQKDEENNKATQARPGTKGQERKQTRAHALTSVVMKYFEKLVRDFITSSLPVSIDPLQFAYHHNRSTDDAIAHLLHTTLTHLDKGRDNYVKMLLQSVWVGNCVSSTYTLSTGAPQGCVLSPLLYSLYTYDCVATSSSTIIVKFADDTVIMGLISDNSERAYLEEIKHLENWCQENNLLLNISKTKELIVDCSKKQEWHYQPARIYRTTMERVDSFRYLGVHISQDLS</sequence>
<dbReference type="Pfam" id="PF13499">
    <property type="entry name" value="EF-hand_7"/>
    <property type="match status" value="1"/>
</dbReference>
<comment type="caution">
    <text evidence="12">The sequence shown here is derived from an EMBL/GenBank/DDBJ whole genome shotgun (WGS) entry which is preliminary data.</text>
</comment>
<dbReference type="PROSITE" id="PS50878">
    <property type="entry name" value="RT_POL"/>
    <property type="match status" value="1"/>
</dbReference>
<dbReference type="InterPro" id="IPR050230">
    <property type="entry name" value="CALM/Myosin/TropC-like"/>
</dbReference>
<evidence type="ECO:0000256" key="4">
    <source>
        <dbReference type="ARBA" id="ARBA00022990"/>
    </source>
</evidence>
<dbReference type="Proteomes" id="UP001239994">
    <property type="component" value="Unassembled WGS sequence"/>
</dbReference>
<evidence type="ECO:0000256" key="2">
    <source>
        <dbReference type="ARBA" id="ARBA00022737"/>
    </source>
</evidence>
<dbReference type="SUPFAM" id="SSF47473">
    <property type="entry name" value="EF-hand"/>
    <property type="match status" value="1"/>
</dbReference>
<dbReference type="AlphaFoldDB" id="A0AAD9E1Z1"/>
<feature type="region of interest" description="Disordered" evidence="9">
    <location>
        <begin position="119"/>
        <end position="200"/>
    </location>
</feature>
<reference evidence="12" key="1">
    <citation type="submission" date="2023-03" db="EMBL/GenBank/DDBJ databases">
        <title>Electrophorus voltai genome.</title>
        <authorList>
            <person name="Bian C."/>
        </authorList>
    </citation>
    <scope>NUCLEOTIDE SEQUENCE</scope>
    <source>
        <strain evidence="12">CB-2022</strain>
        <tissue evidence="12">Muscle</tissue>
    </source>
</reference>
<evidence type="ECO:0000256" key="8">
    <source>
        <dbReference type="ARBA" id="ARBA00044185"/>
    </source>
</evidence>
<dbReference type="Pfam" id="PF00078">
    <property type="entry name" value="RVT_1"/>
    <property type="match status" value="1"/>
</dbReference>
<keyword evidence="5" id="KW-0514">Muscle protein</keyword>
<feature type="domain" description="Reverse transcriptase" evidence="11">
    <location>
        <begin position="81"/>
        <end position="397"/>
    </location>
</feature>
<protein>
    <recommendedName>
        <fullName evidence="8">Troponin C, slow skeletal and cardiac muscles</fullName>
    </recommendedName>
</protein>
<dbReference type="InterPro" id="IPR018247">
    <property type="entry name" value="EF_Hand_1_Ca_BS"/>
</dbReference>
<dbReference type="SUPFAM" id="SSF56672">
    <property type="entry name" value="DNA/RNA polymerases"/>
    <property type="match status" value="1"/>
</dbReference>
<accession>A0AAD9E1Z1</accession>
<gene>
    <name evidence="12" type="ORF">P4O66_000365</name>
</gene>
<evidence type="ECO:0000256" key="5">
    <source>
        <dbReference type="ARBA" id="ARBA00023179"/>
    </source>
</evidence>
<dbReference type="CDD" id="cd01650">
    <property type="entry name" value="RT_nLTR_like"/>
    <property type="match status" value="1"/>
</dbReference>
<keyword evidence="1" id="KW-0479">Metal-binding</keyword>
<organism evidence="12 13">
    <name type="scientific">Electrophorus voltai</name>
    <dbReference type="NCBI Taxonomy" id="2609070"/>
    <lineage>
        <taxon>Eukaryota</taxon>
        <taxon>Metazoa</taxon>
        <taxon>Chordata</taxon>
        <taxon>Craniata</taxon>
        <taxon>Vertebrata</taxon>
        <taxon>Euteleostomi</taxon>
        <taxon>Actinopterygii</taxon>
        <taxon>Neopterygii</taxon>
        <taxon>Teleostei</taxon>
        <taxon>Ostariophysi</taxon>
        <taxon>Gymnotiformes</taxon>
        <taxon>Gymnotoidei</taxon>
        <taxon>Gymnotidae</taxon>
        <taxon>Electrophorus</taxon>
    </lineage>
</organism>
<dbReference type="GO" id="GO:0008092">
    <property type="term" value="F:cytoskeletal protein binding"/>
    <property type="evidence" value="ECO:0007669"/>
    <property type="project" value="UniProtKB-ARBA"/>
</dbReference>
<feature type="compositionally biased region" description="Basic and acidic residues" evidence="9">
    <location>
        <begin position="172"/>
        <end position="183"/>
    </location>
</feature>
<dbReference type="GO" id="GO:1990584">
    <property type="term" value="C:cardiac Troponin complex"/>
    <property type="evidence" value="ECO:0007669"/>
    <property type="project" value="UniProtKB-ARBA"/>
</dbReference>
<dbReference type="EMBL" id="JAROKS010000011">
    <property type="protein sequence ID" value="KAK1799502.1"/>
    <property type="molecule type" value="Genomic_DNA"/>
</dbReference>
<dbReference type="CDD" id="cd00051">
    <property type="entry name" value="EFh"/>
    <property type="match status" value="3"/>
</dbReference>
<dbReference type="GO" id="GO:0016460">
    <property type="term" value="C:myosin II complex"/>
    <property type="evidence" value="ECO:0007669"/>
    <property type="project" value="TreeGrafter"/>
</dbReference>
<evidence type="ECO:0000259" key="10">
    <source>
        <dbReference type="PROSITE" id="PS50222"/>
    </source>
</evidence>
<name>A0AAD9E1Z1_9TELE</name>
<dbReference type="SMART" id="SM00054">
    <property type="entry name" value="EFh"/>
    <property type="match status" value="4"/>
</dbReference>
<keyword evidence="2" id="KW-0677">Repeat</keyword>
<keyword evidence="4" id="KW-0007">Acetylation</keyword>
<dbReference type="PROSITE" id="PS50222">
    <property type="entry name" value="EF_HAND_2"/>
    <property type="match status" value="3"/>
</dbReference>
<keyword evidence="3" id="KW-0106">Calcium</keyword>
<dbReference type="PANTHER" id="PTHR23048">
    <property type="entry name" value="MYOSIN LIGHT CHAIN 1, 3"/>
    <property type="match status" value="1"/>
</dbReference>
<dbReference type="PANTHER" id="PTHR23048:SF47">
    <property type="entry name" value="TROPONIN C1, SLOW SKELETAL AND CARDIAC TYPE"/>
    <property type="match status" value="1"/>
</dbReference>
<evidence type="ECO:0000313" key="13">
    <source>
        <dbReference type="Proteomes" id="UP001239994"/>
    </source>
</evidence>
<evidence type="ECO:0000259" key="11">
    <source>
        <dbReference type="PROSITE" id="PS50878"/>
    </source>
</evidence>
<dbReference type="InterPro" id="IPR000477">
    <property type="entry name" value="RT_dom"/>
</dbReference>
<feature type="domain" description="EF-hand" evidence="10">
    <location>
        <begin position="48"/>
        <end position="83"/>
    </location>
</feature>
<dbReference type="GO" id="GO:0005509">
    <property type="term" value="F:calcium ion binding"/>
    <property type="evidence" value="ECO:0007669"/>
    <property type="project" value="InterPro"/>
</dbReference>
<evidence type="ECO:0000256" key="6">
    <source>
        <dbReference type="ARBA" id="ARBA00037722"/>
    </source>
</evidence>
<dbReference type="Pfam" id="PF13833">
    <property type="entry name" value="EF-hand_8"/>
    <property type="match status" value="1"/>
</dbReference>
<dbReference type="FunFam" id="1.10.238.10:FF:000033">
    <property type="entry name" value="Troponin C, slow skeletal and cardiac muscles"/>
    <property type="match status" value="1"/>
</dbReference>
<comment type="function">
    <text evidence="6">Troponin is the central regulatory protein of striated muscle contraction. Tn consists of three components: Tn-I which is the inhibitor of actomyosin ATPase, Tn-T which contains the binding site for tropomyosin and Tn-C. The binding of calcium to Tn-C abolishes the inhibitory action of Tn on actin filaments.</text>
</comment>
<feature type="domain" description="EF-hand" evidence="10">
    <location>
        <begin position="124"/>
        <end position="159"/>
    </location>
</feature>
<evidence type="ECO:0000256" key="3">
    <source>
        <dbReference type="ARBA" id="ARBA00022837"/>
    </source>
</evidence>
<dbReference type="InterPro" id="IPR043502">
    <property type="entry name" value="DNA/RNA_pol_sf"/>
</dbReference>
<evidence type="ECO:0000256" key="7">
    <source>
        <dbReference type="ARBA" id="ARBA00038202"/>
    </source>
</evidence>
<evidence type="ECO:0000256" key="9">
    <source>
        <dbReference type="SAM" id="MobiDB-lite"/>
    </source>
</evidence>
<dbReference type="Gene3D" id="1.10.238.10">
    <property type="entry name" value="EF-hand"/>
    <property type="match status" value="2"/>
</dbReference>
<comment type="similarity">
    <text evidence="7">Belongs to the troponin C family.</text>
</comment>
<feature type="compositionally biased region" description="Basic and acidic residues" evidence="9">
    <location>
        <begin position="131"/>
        <end position="158"/>
    </location>
</feature>